<dbReference type="Pfam" id="PF01891">
    <property type="entry name" value="CbiM"/>
    <property type="match status" value="1"/>
</dbReference>
<dbReference type="Gene3D" id="1.10.1760.20">
    <property type="match status" value="1"/>
</dbReference>
<evidence type="ECO:0000256" key="4">
    <source>
        <dbReference type="ARBA" id="ARBA00022692"/>
    </source>
</evidence>
<gene>
    <name evidence="8" type="primary">cbiM_1</name>
    <name evidence="8" type="ORF">MBORA_04310</name>
</gene>
<feature type="transmembrane region" description="Helical" evidence="7">
    <location>
        <begin position="41"/>
        <end position="59"/>
    </location>
</feature>
<sequence>MHIPDGLISINQAIVYWIISIVILAIFFLRISKKVDMSKRSLLTALFTTAFIVATSITVPSPLGVPMHFFLIPLVVIILGPLNASLVAFLGLLIQALLLGMGGITTLGANVLDMGIVLSLVVYGIYTLFFNIDYRLAIFISTISGILAASVAQIIILSLTNTTSLEVLLGSLLPYYLMVGIIEGVFNIIVLEFLSRLRGDILEIEKV</sequence>
<dbReference type="STRING" id="66851.MBORA_04310"/>
<protein>
    <submittedName>
        <fullName evidence="8">Cobalt transport protein CbiM</fullName>
    </submittedName>
</protein>
<feature type="transmembrane region" description="Helical" evidence="7">
    <location>
        <begin position="172"/>
        <end position="194"/>
    </location>
</feature>
<dbReference type="AlphaFoldDB" id="A0A162FIY3"/>
<dbReference type="EMBL" id="LWMU01000047">
    <property type="protein sequence ID" value="KZX13725.1"/>
    <property type="molecule type" value="Genomic_DNA"/>
</dbReference>
<feature type="transmembrane region" description="Helical" evidence="7">
    <location>
        <begin position="111"/>
        <end position="129"/>
    </location>
</feature>
<organism evidence="8 9">
    <name type="scientific">Methanobrevibacter oralis</name>
    <dbReference type="NCBI Taxonomy" id="66851"/>
    <lineage>
        <taxon>Archaea</taxon>
        <taxon>Methanobacteriati</taxon>
        <taxon>Methanobacteriota</taxon>
        <taxon>Methanomada group</taxon>
        <taxon>Methanobacteria</taxon>
        <taxon>Methanobacteriales</taxon>
        <taxon>Methanobacteriaceae</taxon>
        <taxon>Methanobrevibacter</taxon>
    </lineage>
</organism>
<evidence type="ECO:0000313" key="9">
    <source>
        <dbReference type="Proteomes" id="UP000077428"/>
    </source>
</evidence>
<accession>A0A162FIY3</accession>
<feature type="transmembrane region" description="Helical" evidence="7">
    <location>
        <begin position="65"/>
        <end position="82"/>
    </location>
</feature>
<dbReference type="InterPro" id="IPR002751">
    <property type="entry name" value="CbiM/NikMN"/>
</dbReference>
<keyword evidence="2" id="KW-0813">Transport</keyword>
<dbReference type="RefSeq" id="WP_063720169.1">
    <property type="nucleotide sequence ID" value="NZ_CAJVUI010000002.1"/>
</dbReference>
<dbReference type="PATRIC" id="fig|66851.6.peg.493"/>
<evidence type="ECO:0000313" key="8">
    <source>
        <dbReference type="EMBL" id="KZX13725.1"/>
    </source>
</evidence>
<dbReference type="OrthoDB" id="82525at2157"/>
<keyword evidence="6 7" id="KW-0472">Membrane</keyword>
<feature type="transmembrane region" description="Helical" evidence="7">
    <location>
        <begin position="136"/>
        <end position="160"/>
    </location>
</feature>
<comment type="subcellular location">
    <subcellularLocation>
        <location evidence="1">Cell membrane</location>
        <topology evidence="1">Multi-pass membrane protein</topology>
    </subcellularLocation>
</comment>
<dbReference type="GO" id="GO:0005886">
    <property type="term" value="C:plasma membrane"/>
    <property type="evidence" value="ECO:0007669"/>
    <property type="project" value="UniProtKB-SubCell"/>
</dbReference>
<keyword evidence="4 7" id="KW-0812">Transmembrane</keyword>
<comment type="caution">
    <text evidence="8">The sequence shown here is derived from an EMBL/GenBank/DDBJ whole genome shotgun (WGS) entry which is preliminary data.</text>
</comment>
<feature type="transmembrane region" description="Helical" evidence="7">
    <location>
        <begin position="6"/>
        <end position="29"/>
    </location>
</feature>
<reference evidence="9" key="1">
    <citation type="journal article" date="2016" name="Genome Announc.">
        <title>Draft Genome Sequences of Methanobrevibacter curvatus DSM11111, Methanobrevibacter cuticularis DSM11139, Methanobrevibacter filiformis DSM11501, and Methanobrevibacter oralis DSM7256.</title>
        <authorList>
            <person name="Poehlein A."/>
            <person name="Seedorf H."/>
        </authorList>
    </citation>
    <scope>NUCLEOTIDE SEQUENCE [LARGE SCALE GENOMIC DNA]</scope>
    <source>
        <strain evidence="9">DSM 7256 / JCM 30027 / ZR</strain>
    </source>
</reference>
<keyword evidence="9" id="KW-1185">Reference proteome</keyword>
<evidence type="ECO:0000256" key="5">
    <source>
        <dbReference type="ARBA" id="ARBA00022989"/>
    </source>
</evidence>
<keyword evidence="5 7" id="KW-1133">Transmembrane helix</keyword>
<evidence type="ECO:0000256" key="7">
    <source>
        <dbReference type="SAM" id="Phobius"/>
    </source>
</evidence>
<dbReference type="GO" id="GO:0000041">
    <property type="term" value="P:transition metal ion transport"/>
    <property type="evidence" value="ECO:0007669"/>
    <property type="project" value="InterPro"/>
</dbReference>
<dbReference type="PANTHER" id="PTHR34229">
    <property type="entry name" value="METAL TRANSPORT PROTEIN HI_1621-RELATED"/>
    <property type="match status" value="1"/>
</dbReference>
<dbReference type="Proteomes" id="UP000077428">
    <property type="component" value="Unassembled WGS sequence"/>
</dbReference>
<keyword evidence="3" id="KW-1003">Cell membrane</keyword>
<evidence type="ECO:0000256" key="1">
    <source>
        <dbReference type="ARBA" id="ARBA00004651"/>
    </source>
</evidence>
<evidence type="ECO:0000256" key="3">
    <source>
        <dbReference type="ARBA" id="ARBA00022475"/>
    </source>
</evidence>
<evidence type="ECO:0000256" key="6">
    <source>
        <dbReference type="ARBA" id="ARBA00023136"/>
    </source>
</evidence>
<evidence type="ECO:0000256" key="2">
    <source>
        <dbReference type="ARBA" id="ARBA00022448"/>
    </source>
</evidence>
<name>A0A162FIY3_METOA</name>
<dbReference type="PANTHER" id="PTHR34229:SF1">
    <property type="entry name" value="METAL TRANSPORT PROTEIN HI_1621-RELATED"/>
    <property type="match status" value="1"/>
</dbReference>
<proteinExistence type="predicted"/>